<dbReference type="EMBL" id="GBRH01263482">
    <property type="protein sequence ID" value="JAD34413.1"/>
    <property type="molecule type" value="Transcribed_RNA"/>
</dbReference>
<reference evidence="1" key="1">
    <citation type="submission" date="2014-09" db="EMBL/GenBank/DDBJ databases">
        <authorList>
            <person name="Magalhaes I.L.F."/>
            <person name="Oliveira U."/>
            <person name="Santos F.R."/>
            <person name="Vidigal T.H.D.A."/>
            <person name="Brescovit A.D."/>
            <person name="Santos A.J."/>
        </authorList>
    </citation>
    <scope>NUCLEOTIDE SEQUENCE</scope>
    <source>
        <tissue evidence="1">Shoot tissue taken approximately 20 cm above the soil surface</tissue>
    </source>
</reference>
<proteinExistence type="predicted"/>
<dbReference type="AlphaFoldDB" id="A0A0A8Z9N7"/>
<protein>
    <submittedName>
        <fullName evidence="1">Uncharacterized protein</fullName>
    </submittedName>
</protein>
<sequence length="41" mass="4848">MNLSSYEEYSLQSFVLMARMQMELNAREEVKKRMLEFAGVS</sequence>
<organism evidence="1">
    <name type="scientific">Arundo donax</name>
    <name type="common">Giant reed</name>
    <name type="synonym">Donax arundinaceus</name>
    <dbReference type="NCBI Taxonomy" id="35708"/>
    <lineage>
        <taxon>Eukaryota</taxon>
        <taxon>Viridiplantae</taxon>
        <taxon>Streptophyta</taxon>
        <taxon>Embryophyta</taxon>
        <taxon>Tracheophyta</taxon>
        <taxon>Spermatophyta</taxon>
        <taxon>Magnoliopsida</taxon>
        <taxon>Liliopsida</taxon>
        <taxon>Poales</taxon>
        <taxon>Poaceae</taxon>
        <taxon>PACMAD clade</taxon>
        <taxon>Arundinoideae</taxon>
        <taxon>Arundineae</taxon>
        <taxon>Arundo</taxon>
    </lineage>
</organism>
<name>A0A0A8Z9N7_ARUDO</name>
<reference evidence="1" key="2">
    <citation type="journal article" date="2015" name="Data Brief">
        <title>Shoot transcriptome of the giant reed, Arundo donax.</title>
        <authorList>
            <person name="Barrero R.A."/>
            <person name="Guerrero F.D."/>
            <person name="Moolhuijzen P."/>
            <person name="Goolsby J.A."/>
            <person name="Tidwell J."/>
            <person name="Bellgard S.E."/>
            <person name="Bellgard M.I."/>
        </authorList>
    </citation>
    <scope>NUCLEOTIDE SEQUENCE</scope>
    <source>
        <tissue evidence="1">Shoot tissue taken approximately 20 cm above the soil surface</tissue>
    </source>
</reference>
<accession>A0A0A8Z9N7</accession>
<evidence type="ECO:0000313" key="1">
    <source>
        <dbReference type="EMBL" id="JAD34413.1"/>
    </source>
</evidence>